<feature type="region of interest" description="Disordered" evidence="6">
    <location>
        <begin position="199"/>
        <end position="254"/>
    </location>
</feature>
<comment type="caution">
    <text evidence="8">The sequence shown here is derived from an EMBL/GenBank/DDBJ whole genome shotgun (WGS) entry which is preliminary data.</text>
</comment>
<evidence type="ECO:0000259" key="7">
    <source>
        <dbReference type="PROSITE" id="PS51296"/>
    </source>
</evidence>
<dbReference type="CDD" id="cd03467">
    <property type="entry name" value="Rieske"/>
    <property type="match status" value="1"/>
</dbReference>
<dbReference type="InterPro" id="IPR017941">
    <property type="entry name" value="Rieske_2Fe-2S"/>
</dbReference>
<dbReference type="InterPro" id="IPR036922">
    <property type="entry name" value="Rieske_2Fe-2S_sf"/>
</dbReference>
<accession>A0ABQ7GP74</accession>
<dbReference type="PROSITE" id="PS51296">
    <property type="entry name" value="RIESKE"/>
    <property type="match status" value="1"/>
</dbReference>
<feature type="domain" description="Rieske" evidence="7">
    <location>
        <begin position="21"/>
        <end position="136"/>
    </location>
</feature>
<name>A0ABQ7GP74_DUNSA</name>
<reference evidence="8" key="1">
    <citation type="submission" date="2017-08" db="EMBL/GenBank/DDBJ databases">
        <authorList>
            <person name="Polle J.E."/>
            <person name="Barry K."/>
            <person name="Cushman J."/>
            <person name="Schmutz J."/>
            <person name="Tran D."/>
            <person name="Hathwaick L.T."/>
            <person name="Yim W.C."/>
            <person name="Jenkins J."/>
            <person name="Mckie-Krisberg Z.M."/>
            <person name="Prochnik S."/>
            <person name="Lindquist E."/>
            <person name="Dockter R.B."/>
            <person name="Adam C."/>
            <person name="Molina H."/>
            <person name="Bunkerborg J."/>
            <person name="Jin E."/>
            <person name="Buchheim M."/>
            <person name="Magnuson J."/>
        </authorList>
    </citation>
    <scope>NUCLEOTIDE SEQUENCE</scope>
    <source>
        <strain evidence="8">CCAP 19/18</strain>
    </source>
</reference>
<organism evidence="8 9">
    <name type="scientific">Dunaliella salina</name>
    <name type="common">Green alga</name>
    <name type="synonym">Protococcus salinus</name>
    <dbReference type="NCBI Taxonomy" id="3046"/>
    <lineage>
        <taxon>Eukaryota</taxon>
        <taxon>Viridiplantae</taxon>
        <taxon>Chlorophyta</taxon>
        <taxon>core chlorophytes</taxon>
        <taxon>Chlorophyceae</taxon>
        <taxon>CS clade</taxon>
        <taxon>Chlamydomonadales</taxon>
        <taxon>Dunaliellaceae</taxon>
        <taxon>Dunaliella</taxon>
    </lineage>
</organism>
<dbReference type="EMBL" id="MU069661">
    <property type="protein sequence ID" value="KAF5836392.1"/>
    <property type="molecule type" value="Genomic_DNA"/>
</dbReference>
<keyword evidence="3" id="KW-0408">Iron</keyword>
<evidence type="ECO:0000256" key="1">
    <source>
        <dbReference type="ARBA" id="ARBA00022714"/>
    </source>
</evidence>
<dbReference type="Gene3D" id="2.102.10.10">
    <property type="entry name" value="Rieske [2Fe-2S] iron-sulphur domain"/>
    <property type="match status" value="1"/>
</dbReference>
<protein>
    <recommendedName>
        <fullName evidence="7">Rieske domain-containing protein</fullName>
    </recommendedName>
</protein>
<evidence type="ECO:0000256" key="5">
    <source>
        <dbReference type="ARBA" id="ARBA00034078"/>
    </source>
</evidence>
<evidence type="ECO:0000256" key="6">
    <source>
        <dbReference type="SAM" id="MobiDB-lite"/>
    </source>
</evidence>
<dbReference type="PANTHER" id="PTHR21496">
    <property type="entry name" value="FERREDOXIN-RELATED"/>
    <property type="match status" value="1"/>
</dbReference>
<dbReference type="SUPFAM" id="SSF50022">
    <property type="entry name" value="ISP domain"/>
    <property type="match status" value="1"/>
</dbReference>
<dbReference type="InterPro" id="IPR054716">
    <property type="entry name" value="Sol_Rieske_ferrdox_dom"/>
</dbReference>
<evidence type="ECO:0000256" key="3">
    <source>
        <dbReference type="ARBA" id="ARBA00023004"/>
    </source>
</evidence>
<gene>
    <name evidence="8" type="ORF">DUNSADRAFT_5962</name>
</gene>
<comment type="cofactor">
    <cofactor evidence="5">
        <name>[2Fe-2S] cluster</name>
        <dbReference type="ChEBI" id="CHEBI:190135"/>
    </cofactor>
</comment>
<keyword evidence="9" id="KW-1185">Reference proteome</keyword>
<evidence type="ECO:0000256" key="2">
    <source>
        <dbReference type="ARBA" id="ARBA00022723"/>
    </source>
</evidence>
<sequence>MDLRERSPCILSSKAAWSWRCFLVYASKLGPITSPVEDLKADRYVTLLRRSGKLYGIDSICFHAGGPLGIGDIEDVNGNPCLVCPWHYYKVDMATGDKYYQQVKFENGKMVPGGWASNGIKQRAHTVTEVDGSLYLQVSSQPIKVDSDQYAGNEACGERVIKAGGHVQQPGPNTPCFHVGGDGKKLPPSGAIMKAARLTAQKSPLSAQGKAEQPSSPPVSQISQRGSATECDGEGGSRDNLHGRRPEGDEDSTQ</sequence>
<dbReference type="Pfam" id="PF22543">
    <property type="entry name" value="Rieske_4"/>
    <property type="match status" value="1"/>
</dbReference>
<evidence type="ECO:0000256" key="4">
    <source>
        <dbReference type="ARBA" id="ARBA00023014"/>
    </source>
</evidence>
<proteinExistence type="predicted"/>
<dbReference type="PANTHER" id="PTHR21496:SF0">
    <property type="entry name" value="RIESKE DOMAIN-CONTAINING PROTEIN"/>
    <property type="match status" value="1"/>
</dbReference>
<evidence type="ECO:0000313" key="8">
    <source>
        <dbReference type="EMBL" id="KAF5836392.1"/>
    </source>
</evidence>
<dbReference type="Proteomes" id="UP000815325">
    <property type="component" value="Unassembled WGS sequence"/>
</dbReference>
<keyword evidence="1" id="KW-0001">2Fe-2S</keyword>
<keyword evidence="4" id="KW-0411">Iron-sulfur</keyword>
<evidence type="ECO:0000313" key="9">
    <source>
        <dbReference type="Proteomes" id="UP000815325"/>
    </source>
</evidence>
<keyword evidence="2" id="KW-0479">Metal-binding</keyword>
<feature type="compositionally biased region" description="Basic and acidic residues" evidence="6">
    <location>
        <begin position="235"/>
        <end position="247"/>
    </location>
</feature>